<gene>
    <name evidence="2" type="ORF">OIH86_05590</name>
</gene>
<evidence type="ECO:0000313" key="3">
    <source>
        <dbReference type="Proteomes" id="UP001526147"/>
    </source>
</evidence>
<dbReference type="EMBL" id="JAOYEY010000028">
    <property type="protein sequence ID" value="MCV9885118.1"/>
    <property type="molecule type" value="Genomic_DNA"/>
</dbReference>
<comment type="caution">
    <text evidence="2">The sequence shown here is derived from an EMBL/GenBank/DDBJ whole genome shotgun (WGS) entry which is preliminary data.</text>
</comment>
<name>A0ABT3DDI7_9BACI</name>
<dbReference type="CDD" id="cd00093">
    <property type="entry name" value="HTH_XRE"/>
    <property type="match status" value="1"/>
</dbReference>
<reference evidence="2 3" key="1">
    <citation type="submission" date="2022-10" db="EMBL/GenBank/DDBJ databases">
        <title>Draft genome assembly of moderately radiation resistant bacterium Metabacillus halosaccharovorans.</title>
        <authorList>
            <person name="Pal S."/>
            <person name="Gopinathan A."/>
        </authorList>
    </citation>
    <scope>NUCLEOTIDE SEQUENCE [LARGE SCALE GENOMIC DNA]</scope>
    <source>
        <strain evidence="2 3">VITHBRA001</strain>
    </source>
</reference>
<keyword evidence="3" id="KW-1185">Reference proteome</keyword>
<dbReference type="PROSITE" id="PS50943">
    <property type="entry name" value="HTH_CROC1"/>
    <property type="match status" value="1"/>
</dbReference>
<dbReference type="SUPFAM" id="SSF47413">
    <property type="entry name" value="lambda repressor-like DNA-binding domains"/>
    <property type="match status" value="1"/>
</dbReference>
<evidence type="ECO:0000259" key="1">
    <source>
        <dbReference type="PROSITE" id="PS50943"/>
    </source>
</evidence>
<accession>A0ABT3DDI7</accession>
<dbReference type="InterPro" id="IPR001387">
    <property type="entry name" value="Cro/C1-type_HTH"/>
</dbReference>
<feature type="domain" description="HTH cro/C1-type" evidence="1">
    <location>
        <begin position="7"/>
        <end position="60"/>
    </location>
</feature>
<protein>
    <recommendedName>
        <fullName evidence="1">HTH cro/C1-type domain-containing protein</fullName>
    </recommendedName>
</protein>
<dbReference type="Gene3D" id="1.10.260.40">
    <property type="entry name" value="lambda repressor-like DNA-binding domains"/>
    <property type="match status" value="1"/>
</dbReference>
<organism evidence="2 3">
    <name type="scientific">Metabacillus halosaccharovorans</name>
    <dbReference type="NCBI Taxonomy" id="930124"/>
    <lineage>
        <taxon>Bacteria</taxon>
        <taxon>Bacillati</taxon>
        <taxon>Bacillota</taxon>
        <taxon>Bacilli</taxon>
        <taxon>Bacillales</taxon>
        <taxon>Bacillaceae</taxon>
        <taxon>Metabacillus</taxon>
    </lineage>
</organism>
<evidence type="ECO:0000313" key="2">
    <source>
        <dbReference type="EMBL" id="MCV9885118.1"/>
    </source>
</evidence>
<sequence>MNISKRLKGIRVSKGLSLKEVQLYTSISSQHKLEQEKYKSFKCEHLIRLSEYYQISPLYLLGVEEDFLKIEPKWVVLIQKLKEHDLKHHETLLFEKYKGISLRKSILYFK</sequence>
<dbReference type="RefSeq" id="WP_264141974.1">
    <property type="nucleotide sequence ID" value="NZ_JAOYEY010000028.1"/>
</dbReference>
<dbReference type="InterPro" id="IPR010982">
    <property type="entry name" value="Lambda_DNA-bd_dom_sf"/>
</dbReference>
<proteinExistence type="predicted"/>
<dbReference type="Proteomes" id="UP001526147">
    <property type="component" value="Unassembled WGS sequence"/>
</dbReference>